<evidence type="ECO:0000313" key="5">
    <source>
        <dbReference type="Proteomes" id="UP000270342"/>
    </source>
</evidence>
<feature type="chain" id="PRO_5019842820" evidence="3">
    <location>
        <begin position="29"/>
        <end position="442"/>
    </location>
</feature>
<evidence type="ECO:0000256" key="3">
    <source>
        <dbReference type="SAM" id="SignalP"/>
    </source>
</evidence>
<reference evidence="4 5" key="1">
    <citation type="submission" date="2018-10" db="EMBL/GenBank/DDBJ databases">
        <title>Robbsia sp. DHC34, isolated from soil.</title>
        <authorList>
            <person name="Gao Z.-H."/>
            <person name="Qiu L.-H."/>
        </authorList>
    </citation>
    <scope>NUCLEOTIDE SEQUENCE [LARGE SCALE GENOMIC DNA]</scope>
    <source>
        <strain evidence="4 5">DHC34</strain>
    </source>
</reference>
<dbReference type="PANTHER" id="PTHR43649">
    <property type="entry name" value="ARABINOSE-BINDING PROTEIN-RELATED"/>
    <property type="match status" value="1"/>
</dbReference>
<evidence type="ECO:0000256" key="1">
    <source>
        <dbReference type="ARBA" id="ARBA00004418"/>
    </source>
</evidence>
<comment type="similarity">
    <text evidence="2">Belongs to the bacterial solute-binding protein 1 family.</text>
</comment>
<accession>A0A494Y3G3</accession>
<keyword evidence="5" id="KW-1185">Reference proteome</keyword>
<evidence type="ECO:0000256" key="2">
    <source>
        <dbReference type="ARBA" id="ARBA00008520"/>
    </source>
</evidence>
<feature type="signal peptide" evidence="3">
    <location>
        <begin position="1"/>
        <end position="28"/>
    </location>
</feature>
<dbReference type="InterPro" id="IPR006059">
    <property type="entry name" value="SBP"/>
</dbReference>
<dbReference type="RefSeq" id="WP_121087553.1">
    <property type="nucleotide sequence ID" value="NZ_RBZU01000005.1"/>
</dbReference>
<dbReference type="Gene3D" id="3.40.190.10">
    <property type="entry name" value="Periplasmic binding protein-like II"/>
    <property type="match status" value="2"/>
</dbReference>
<dbReference type="GO" id="GO:0042597">
    <property type="term" value="C:periplasmic space"/>
    <property type="evidence" value="ECO:0007669"/>
    <property type="project" value="UniProtKB-SubCell"/>
</dbReference>
<dbReference type="Proteomes" id="UP000270342">
    <property type="component" value="Unassembled WGS sequence"/>
</dbReference>
<dbReference type="EMBL" id="RBZU01000005">
    <property type="protein sequence ID" value="RKP54862.1"/>
    <property type="molecule type" value="Genomic_DNA"/>
</dbReference>
<dbReference type="OrthoDB" id="5890863at2"/>
<dbReference type="PANTHER" id="PTHR43649:SF12">
    <property type="entry name" value="DIACETYLCHITOBIOSE BINDING PROTEIN DASA"/>
    <property type="match status" value="1"/>
</dbReference>
<comment type="caution">
    <text evidence="4">The sequence shown here is derived from an EMBL/GenBank/DDBJ whole genome shotgun (WGS) entry which is preliminary data.</text>
</comment>
<gene>
    <name evidence="4" type="ORF">D7S86_12800</name>
</gene>
<dbReference type="AlphaFoldDB" id="A0A494Y3G3"/>
<protein>
    <submittedName>
        <fullName evidence="4">Sugar ABC transporter substrate-binding protein</fullName>
    </submittedName>
</protein>
<dbReference type="CDD" id="cd13585">
    <property type="entry name" value="PBP2_TMBP_like"/>
    <property type="match status" value="1"/>
</dbReference>
<proteinExistence type="inferred from homology"/>
<comment type="subcellular location">
    <subcellularLocation>
        <location evidence="1">Periplasm</location>
    </subcellularLocation>
</comment>
<dbReference type="Pfam" id="PF01547">
    <property type="entry name" value="SBP_bac_1"/>
    <property type="match status" value="1"/>
</dbReference>
<organism evidence="4 5">
    <name type="scientific">Pararobbsia silviterrae</name>
    <dbReference type="NCBI Taxonomy" id="1792498"/>
    <lineage>
        <taxon>Bacteria</taxon>
        <taxon>Pseudomonadati</taxon>
        <taxon>Pseudomonadota</taxon>
        <taxon>Betaproteobacteria</taxon>
        <taxon>Burkholderiales</taxon>
        <taxon>Burkholderiaceae</taxon>
        <taxon>Pararobbsia</taxon>
    </lineage>
</organism>
<name>A0A494Y3G3_9BURK</name>
<sequence length="442" mass="48605">MKARFLSAAVLSSALVGVLLAPATPAFAGPYDGYTLRVKLIGGAQYEPLYTIIPEWEKKTGAKVEIISSKNYFDLDREYKQDIAARKIDYCVGSNHTSFAPQYPGLFRDLKGLVPADYIAHFSPRVIEQSTVGGKLVQLPRHSDISELYYNKKFYSDAGNQAAYKAKFGKDLAPPTTWDEADQQAKFFAKPPQVYGTQFAGKDEAITGRFYEMLRANGGQLFDKNWKPTFNSPAGVKSLNWFVDLYKSGAVPKGSPNYVWDDLGNGFASGTVAFDLDWSGWAAFFNDPKSSKIAGEVGIAPAPKGSAGVRTGWSGSHSFSITTACDNPKAAADFIEYLTSFDAQMLEARRGLIPTRIDAQQAALAEFKAKNDTYMADVFTTFSKAMRDESFTPPLIPEWIQASNLIWPQLQKAIVGDKTAQQALDDAAKQVEAMMDDAGYYK</sequence>
<dbReference type="InterPro" id="IPR050490">
    <property type="entry name" value="Bact_solute-bd_prot1"/>
</dbReference>
<keyword evidence="3" id="KW-0732">Signal</keyword>
<evidence type="ECO:0000313" key="4">
    <source>
        <dbReference type="EMBL" id="RKP54862.1"/>
    </source>
</evidence>
<dbReference type="SUPFAM" id="SSF53850">
    <property type="entry name" value="Periplasmic binding protein-like II"/>
    <property type="match status" value="1"/>
</dbReference>